<dbReference type="RefSeq" id="WP_049699555.1">
    <property type="nucleotide sequence ID" value="NZ_JAQDQF010000006.1"/>
</dbReference>
<accession>A0ABR5IAC2</accession>
<evidence type="ECO:0000313" key="2">
    <source>
        <dbReference type="Proteomes" id="UP000037247"/>
    </source>
</evidence>
<keyword evidence="2" id="KW-1185">Reference proteome</keyword>
<proteinExistence type="predicted"/>
<evidence type="ECO:0000313" key="1">
    <source>
        <dbReference type="EMBL" id="KNA90616.1"/>
    </source>
</evidence>
<gene>
    <name evidence="1" type="ORF">ABW18_13745</name>
</gene>
<dbReference type="InterPro" id="IPR024747">
    <property type="entry name" value="Pyridox_Oxase-rel"/>
</dbReference>
<dbReference type="EMBL" id="LDTZ01000018">
    <property type="protein sequence ID" value="KNA90616.1"/>
    <property type="molecule type" value="Genomic_DNA"/>
</dbReference>
<dbReference type="Pfam" id="PF12900">
    <property type="entry name" value="Pyridox_ox_2"/>
    <property type="match status" value="1"/>
</dbReference>
<dbReference type="Proteomes" id="UP000037247">
    <property type="component" value="Unassembled WGS sequence"/>
</dbReference>
<sequence length="140" mass="15250">MVHNPIHELPVDEAWALLASSDVGRIALSVGGQPDIFPINYFAGDGRVLMRTAEGTKLAELAVNGKVAFEADAYNDDGGWSVVVKGSARILTTLAEIAKADEAPLRPLIPTLKYNYIEIVPDEVSARRFEFGPEPERYPV</sequence>
<dbReference type="SUPFAM" id="SSF50475">
    <property type="entry name" value="FMN-binding split barrel"/>
    <property type="match status" value="1"/>
</dbReference>
<comment type="caution">
    <text evidence="1">The sequence shown here is derived from an EMBL/GenBank/DDBJ whole genome shotgun (WGS) entry which is preliminary data.</text>
</comment>
<name>A0ABR5IAC2_9ACTN</name>
<protein>
    <submittedName>
        <fullName evidence="1">Pyridoxamine 5'-phosphate oxidase</fullName>
    </submittedName>
</protein>
<dbReference type="Gene3D" id="2.30.110.10">
    <property type="entry name" value="Electron Transport, Fmn-binding Protein, Chain A"/>
    <property type="match status" value="1"/>
</dbReference>
<dbReference type="InterPro" id="IPR012349">
    <property type="entry name" value="Split_barrel_FMN-bd"/>
</dbReference>
<reference evidence="1 2" key="1">
    <citation type="submission" date="2015-05" db="EMBL/GenBank/DDBJ databases">
        <title>Draft genome sequence of the bacterium Gordonia jacobaea a new member of the Gordonia genus.</title>
        <authorList>
            <person name="Jimenez-Galisteo G."/>
            <person name="Dominguez A."/>
            <person name="Munoz E."/>
            <person name="Vinas M."/>
        </authorList>
    </citation>
    <scope>NUCLEOTIDE SEQUENCE [LARGE SCALE GENOMIC DNA]</scope>
    <source>
        <strain evidence="2">mv1</strain>
    </source>
</reference>
<organism evidence="1 2">
    <name type="scientific">Gordonia jacobaea</name>
    <dbReference type="NCBI Taxonomy" id="122202"/>
    <lineage>
        <taxon>Bacteria</taxon>
        <taxon>Bacillati</taxon>
        <taxon>Actinomycetota</taxon>
        <taxon>Actinomycetes</taxon>
        <taxon>Mycobacteriales</taxon>
        <taxon>Gordoniaceae</taxon>
        <taxon>Gordonia</taxon>
    </lineage>
</organism>